<keyword evidence="8" id="KW-1133">Transmembrane helix</keyword>
<dbReference type="PANTHER" id="PTHR42971:SF1">
    <property type="entry name" value="TRNA (CYTIDINE(34)-2'-O)-METHYLTRANSFERASE"/>
    <property type="match status" value="1"/>
</dbReference>
<evidence type="ECO:0000256" key="8">
    <source>
        <dbReference type="SAM" id="Phobius"/>
    </source>
</evidence>
<comment type="caution">
    <text evidence="10">The sequence shown here is derived from an EMBL/GenBank/DDBJ whole genome shotgun (WGS) entry which is preliminary data.</text>
</comment>
<dbReference type="EMBL" id="QHHQ01000001">
    <property type="protein sequence ID" value="RAI04084.1"/>
    <property type="molecule type" value="Genomic_DNA"/>
</dbReference>
<evidence type="ECO:0000313" key="11">
    <source>
        <dbReference type="Proteomes" id="UP000249590"/>
    </source>
</evidence>
<organism evidence="10 11">
    <name type="scientific">Acuticoccus sediminis</name>
    <dbReference type="NCBI Taxonomy" id="2184697"/>
    <lineage>
        <taxon>Bacteria</taxon>
        <taxon>Pseudomonadati</taxon>
        <taxon>Pseudomonadota</taxon>
        <taxon>Alphaproteobacteria</taxon>
        <taxon>Hyphomicrobiales</taxon>
        <taxon>Amorphaceae</taxon>
        <taxon>Acuticoccus</taxon>
    </lineage>
</organism>
<gene>
    <name evidence="6" type="primary">trmL</name>
    <name evidence="10" type="ORF">DLJ53_06440</name>
</gene>
<dbReference type="PANTHER" id="PTHR42971">
    <property type="entry name" value="TRNA (CYTIDINE(34)-2'-O)-METHYLTRANSFERASE"/>
    <property type="match status" value="1"/>
</dbReference>
<dbReference type="InterPro" id="IPR029028">
    <property type="entry name" value="Alpha/beta_knot_MTases"/>
</dbReference>
<evidence type="ECO:0000259" key="9">
    <source>
        <dbReference type="Pfam" id="PF00588"/>
    </source>
</evidence>
<dbReference type="Proteomes" id="UP000249590">
    <property type="component" value="Unassembled WGS sequence"/>
</dbReference>
<dbReference type="CDD" id="cd18094">
    <property type="entry name" value="SpoU-like_TrmL"/>
    <property type="match status" value="1"/>
</dbReference>
<feature type="binding site" evidence="6 7">
    <location>
        <position position="76"/>
    </location>
    <ligand>
        <name>S-adenosyl-L-methionine</name>
        <dbReference type="ChEBI" id="CHEBI:59789"/>
    </ligand>
</feature>
<feature type="binding site" evidence="6 7">
    <location>
        <position position="118"/>
    </location>
    <ligand>
        <name>S-adenosyl-L-methionine</name>
        <dbReference type="ChEBI" id="CHEBI:59789"/>
    </ligand>
</feature>
<reference evidence="10 11" key="1">
    <citation type="submission" date="2018-05" db="EMBL/GenBank/DDBJ databases">
        <title>Acuticoccus sediminis sp. nov., isolated from deep-sea sediment of Indian Ocean.</title>
        <authorList>
            <person name="Liu X."/>
            <person name="Lai Q."/>
            <person name="Du Y."/>
            <person name="Sun F."/>
            <person name="Zhang X."/>
            <person name="Wang S."/>
            <person name="Shao Z."/>
        </authorList>
    </citation>
    <scope>NUCLEOTIDE SEQUENCE [LARGE SCALE GENOMIC DNA]</scope>
    <source>
        <strain evidence="10 11">PTG4-2</strain>
    </source>
</reference>
<dbReference type="GO" id="GO:0005737">
    <property type="term" value="C:cytoplasm"/>
    <property type="evidence" value="ECO:0007669"/>
    <property type="project" value="UniProtKB-SubCell"/>
</dbReference>
<feature type="domain" description="tRNA/rRNA methyltransferase SpoU type" evidence="9">
    <location>
        <begin position="2"/>
        <end position="137"/>
    </location>
</feature>
<evidence type="ECO:0000256" key="7">
    <source>
        <dbReference type="PIRSR" id="PIRSR029256-1"/>
    </source>
</evidence>
<dbReference type="GO" id="GO:0008175">
    <property type="term" value="F:tRNA methyltransferase activity"/>
    <property type="evidence" value="ECO:0007669"/>
    <property type="project" value="UniProtKB-UniRule"/>
</dbReference>
<dbReference type="InterPro" id="IPR016914">
    <property type="entry name" value="TrmL"/>
</dbReference>
<protein>
    <recommendedName>
        <fullName evidence="6">tRNA (cytidine(34)-2'-O)-methyltransferase</fullName>
        <ecNumber evidence="6">2.1.1.207</ecNumber>
    </recommendedName>
    <alternativeName>
        <fullName evidence="6">tRNA (cytidine/uridine-2'-O-)-methyltransferase TrmL</fullName>
    </alternativeName>
</protein>
<name>A0A8B2P2B3_9HYPH</name>
<dbReference type="SUPFAM" id="SSF75217">
    <property type="entry name" value="alpha/beta knot"/>
    <property type="match status" value="1"/>
</dbReference>
<comment type="subunit">
    <text evidence="6">Homodimer.</text>
</comment>
<dbReference type="OrthoDB" id="9789043at2"/>
<dbReference type="InterPro" id="IPR029026">
    <property type="entry name" value="tRNA_m1G_MTases_N"/>
</dbReference>
<keyword evidence="1 6" id="KW-0963">Cytoplasm</keyword>
<evidence type="ECO:0000256" key="1">
    <source>
        <dbReference type="ARBA" id="ARBA00022490"/>
    </source>
</evidence>
<dbReference type="GO" id="GO:0002130">
    <property type="term" value="P:wobble position ribose methylation"/>
    <property type="evidence" value="ECO:0007669"/>
    <property type="project" value="TreeGrafter"/>
</dbReference>
<dbReference type="GO" id="GO:0003723">
    <property type="term" value="F:RNA binding"/>
    <property type="evidence" value="ECO:0007669"/>
    <property type="project" value="InterPro"/>
</dbReference>
<proteinExistence type="inferred from homology"/>
<feature type="binding site" evidence="6 7">
    <location>
        <position position="126"/>
    </location>
    <ligand>
        <name>S-adenosyl-L-methionine</name>
        <dbReference type="ChEBI" id="CHEBI:59789"/>
    </ligand>
</feature>
<keyword evidence="4 6" id="KW-0949">S-adenosyl-L-methionine</keyword>
<keyword evidence="11" id="KW-1185">Reference proteome</keyword>
<keyword evidence="2 6" id="KW-0489">Methyltransferase</keyword>
<comment type="catalytic activity">
    <reaction evidence="6">
        <text>5-carboxymethylaminomethyluridine(34) in tRNA(Leu) + S-adenosyl-L-methionine = 5-carboxymethylaminomethyl-2'-O-methyluridine(34) in tRNA(Leu) + S-adenosyl-L-homocysteine + H(+)</text>
        <dbReference type="Rhea" id="RHEA:43088"/>
        <dbReference type="Rhea" id="RHEA-COMP:10333"/>
        <dbReference type="Rhea" id="RHEA-COMP:10334"/>
        <dbReference type="ChEBI" id="CHEBI:15378"/>
        <dbReference type="ChEBI" id="CHEBI:57856"/>
        <dbReference type="ChEBI" id="CHEBI:59789"/>
        <dbReference type="ChEBI" id="CHEBI:74508"/>
        <dbReference type="ChEBI" id="CHEBI:74511"/>
        <dbReference type="EC" id="2.1.1.207"/>
    </reaction>
</comment>
<evidence type="ECO:0000256" key="3">
    <source>
        <dbReference type="ARBA" id="ARBA00022679"/>
    </source>
</evidence>
<dbReference type="GO" id="GO:0008757">
    <property type="term" value="F:S-adenosylmethionine-dependent methyltransferase activity"/>
    <property type="evidence" value="ECO:0007669"/>
    <property type="project" value="UniProtKB-UniRule"/>
</dbReference>
<dbReference type="InterPro" id="IPR001537">
    <property type="entry name" value="SpoU_MeTrfase"/>
</dbReference>
<keyword evidence="8" id="KW-0472">Membrane</keyword>
<dbReference type="Gene3D" id="3.40.1280.10">
    <property type="match status" value="1"/>
</dbReference>
<comment type="subcellular location">
    <subcellularLocation>
        <location evidence="6">Cytoplasm</location>
    </subcellularLocation>
</comment>
<dbReference type="EC" id="2.1.1.207" evidence="6"/>
<dbReference type="AlphaFoldDB" id="A0A8B2P2B3"/>
<comment type="function">
    <text evidence="6">Methylates the ribose at the nucleotide 34 wobble position in the two leucyl isoacceptors tRNA(Leu)(CmAA) and tRNA(Leu)(cmnm5UmAA). Catalyzes the methyl transfer from S-adenosyl-L-methionine to the 2'-OH of the wobble nucleotide.</text>
</comment>
<keyword evidence="8" id="KW-0812">Transmembrane</keyword>
<evidence type="ECO:0000256" key="6">
    <source>
        <dbReference type="HAMAP-Rule" id="MF_01885"/>
    </source>
</evidence>
<feature type="binding site" evidence="6 7">
    <location>
        <position position="98"/>
    </location>
    <ligand>
        <name>S-adenosyl-L-methionine</name>
        <dbReference type="ChEBI" id="CHEBI:59789"/>
    </ligand>
</feature>
<accession>A0A8B2P2B3</accession>
<evidence type="ECO:0000313" key="10">
    <source>
        <dbReference type="EMBL" id="RAI04084.1"/>
    </source>
</evidence>
<sequence length="153" mass="16242">MNVALFQPEIPQNTAAILRTLACFGAEAHIVGPAAFNLSERAQRRAGLDYAQTVPLTHHTTFEAFQSAMPGRIVLLTTGAETLLHDFAFDQSDTLLFGRESAGVPETVHAAASARVRIPLMPQARSLNLAVAVGIALMAAYLSSGAITTKGLR</sequence>
<keyword evidence="5 6" id="KW-0819">tRNA processing</keyword>
<dbReference type="Pfam" id="PF00588">
    <property type="entry name" value="SpoU_methylase"/>
    <property type="match status" value="1"/>
</dbReference>
<dbReference type="PIRSF" id="PIRSF029256">
    <property type="entry name" value="SpoU_TrmH_prd"/>
    <property type="match status" value="1"/>
</dbReference>
<dbReference type="RefSeq" id="WP_111343269.1">
    <property type="nucleotide sequence ID" value="NZ_JAIWKD010000001.1"/>
</dbReference>
<evidence type="ECO:0000256" key="4">
    <source>
        <dbReference type="ARBA" id="ARBA00022691"/>
    </source>
</evidence>
<evidence type="ECO:0000256" key="2">
    <source>
        <dbReference type="ARBA" id="ARBA00022603"/>
    </source>
</evidence>
<keyword evidence="3 6" id="KW-0808">Transferase</keyword>
<dbReference type="HAMAP" id="MF_01885">
    <property type="entry name" value="tRNA_methyltr_TrmL"/>
    <property type="match status" value="1"/>
</dbReference>
<comment type="catalytic activity">
    <reaction evidence="6">
        <text>cytidine(34) in tRNA + S-adenosyl-L-methionine = 2'-O-methylcytidine(34) in tRNA + S-adenosyl-L-homocysteine + H(+)</text>
        <dbReference type="Rhea" id="RHEA:43084"/>
        <dbReference type="Rhea" id="RHEA-COMP:10331"/>
        <dbReference type="Rhea" id="RHEA-COMP:10332"/>
        <dbReference type="ChEBI" id="CHEBI:15378"/>
        <dbReference type="ChEBI" id="CHEBI:57856"/>
        <dbReference type="ChEBI" id="CHEBI:59789"/>
        <dbReference type="ChEBI" id="CHEBI:74495"/>
        <dbReference type="ChEBI" id="CHEBI:82748"/>
        <dbReference type="EC" id="2.1.1.207"/>
    </reaction>
</comment>
<evidence type="ECO:0000256" key="5">
    <source>
        <dbReference type="ARBA" id="ARBA00022694"/>
    </source>
</evidence>
<feature type="transmembrane region" description="Helical" evidence="8">
    <location>
        <begin position="127"/>
        <end position="147"/>
    </location>
</feature>
<comment type="similarity">
    <text evidence="6">Belongs to the class IV-like SAM-binding methyltransferase superfamily. RNA methyltransferase TrmH family. TrmL subfamily.</text>
</comment>